<keyword evidence="2" id="KW-1185">Reference proteome</keyword>
<reference evidence="1" key="3">
    <citation type="submission" date="2022-06" db="UniProtKB">
        <authorList>
            <consortium name="EnsemblPlants"/>
        </authorList>
    </citation>
    <scope>IDENTIFICATION</scope>
</reference>
<dbReference type="Gramene" id="TuG1812G0200002725.01.T01">
    <property type="protein sequence ID" value="TuG1812G0200002725.01.T01.cds247993"/>
    <property type="gene ID" value="TuG1812G0200002725.01"/>
</dbReference>
<evidence type="ECO:0000313" key="2">
    <source>
        <dbReference type="Proteomes" id="UP000015106"/>
    </source>
</evidence>
<dbReference type="Proteomes" id="UP000015106">
    <property type="component" value="Chromosome 2"/>
</dbReference>
<reference evidence="1" key="2">
    <citation type="submission" date="2018-03" db="EMBL/GenBank/DDBJ databases">
        <title>The Triticum urartu genome reveals the dynamic nature of wheat genome evolution.</title>
        <authorList>
            <person name="Ling H."/>
            <person name="Ma B."/>
            <person name="Shi X."/>
            <person name="Liu H."/>
            <person name="Dong L."/>
            <person name="Sun H."/>
            <person name="Cao Y."/>
            <person name="Gao Q."/>
            <person name="Zheng S."/>
            <person name="Li Y."/>
            <person name="Yu Y."/>
            <person name="Du H."/>
            <person name="Qi M."/>
            <person name="Li Y."/>
            <person name="Yu H."/>
            <person name="Cui Y."/>
            <person name="Wang N."/>
            <person name="Chen C."/>
            <person name="Wu H."/>
            <person name="Zhao Y."/>
            <person name="Zhang J."/>
            <person name="Li Y."/>
            <person name="Zhou W."/>
            <person name="Zhang B."/>
            <person name="Hu W."/>
            <person name="Eijk M."/>
            <person name="Tang J."/>
            <person name="Witsenboer H."/>
            <person name="Zhao S."/>
            <person name="Li Z."/>
            <person name="Zhang A."/>
            <person name="Wang D."/>
            <person name="Liang C."/>
        </authorList>
    </citation>
    <scope>NUCLEOTIDE SEQUENCE [LARGE SCALE GENOMIC DNA]</scope>
    <source>
        <strain evidence="1">cv. G1812</strain>
    </source>
</reference>
<sequence length="84" mass="8918">MPTGASLGRRDVMTGILPVGSHDVPVLFDLGATYSFVLLEFAIKANLSRQQISQSVFLSSPHGPISSSIVCLGCVISIDDEELI</sequence>
<accession>A0A8R7TH06</accession>
<dbReference type="AlphaFoldDB" id="A0A8R7TH06"/>
<reference evidence="2" key="1">
    <citation type="journal article" date="2013" name="Nature">
        <title>Draft genome of the wheat A-genome progenitor Triticum urartu.</title>
        <authorList>
            <person name="Ling H.Q."/>
            <person name="Zhao S."/>
            <person name="Liu D."/>
            <person name="Wang J."/>
            <person name="Sun H."/>
            <person name="Zhang C."/>
            <person name="Fan H."/>
            <person name="Li D."/>
            <person name="Dong L."/>
            <person name="Tao Y."/>
            <person name="Gao C."/>
            <person name="Wu H."/>
            <person name="Li Y."/>
            <person name="Cui Y."/>
            <person name="Guo X."/>
            <person name="Zheng S."/>
            <person name="Wang B."/>
            <person name="Yu K."/>
            <person name="Liang Q."/>
            <person name="Yang W."/>
            <person name="Lou X."/>
            <person name="Chen J."/>
            <person name="Feng M."/>
            <person name="Jian J."/>
            <person name="Zhang X."/>
            <person name="Luo G."/>
            <person name="Jiang Y."/>
            <person name="Liu J."/>
            <person name="Wang Z."/>
            <person name="Sha Y."/>
            <person name="Zhang B."/>
            <person name="Wu H."/>
            <person name="Tang D."/>
            <person name="Shen Q."/>
            <person name="Xue P."/>
            <person name="Zou S."/>
            <person name="Wang X."/>
            <person name="Liu X."/>
            <person name="Wang F."/>
            <person name="Yang Y."/>
            <person name="An X."/>
            <person name="Dong Z."/>
            <person name="Zhang K."/>
            <person name="Zhang X."/>
            <person name="Luo M.C."/>
            <person name="Dvorak J."/>
            <person name="Tong Y."/>
            <person name="Wang J."/>
            <person name="Yang H."/>
            <person name="Li Z."/>
            <person name="Wang D."/>
            <person name="Zhang A."/>
            <person name="Wang J."/>
        </authorList>
    </citation>
    <scope>NUCLEOTIDE SEQUENCE</scope>
    <source>
        <strain evidence="2">cv. G1812</strain>
    </source>
</reference>
<name>A0A8R7TH06_TRIUA</name>
<proteinExistence type="predicted"/>
<dbReference type="Pfam" id="PF08284">
    <property type="entry name" value="RVP_2"/>
    <property type="match status" value="1"/>
</dbReference>
<organism evidence="1 2">
    <name type="scientific">Triticum urartu</name>
    <name type="common">Red wild einkorn</name>
    <name type="synonym">Crithodium urartu</name>
    <dbReference type="NCBI Taxonomy" id="4572"/>
    <lineage>
        <taxon>Eukaryota</taxon>
        <taxon>Viridiplantae</taxon>
        <taxon>Streptophyta</taxon>
        <taxon>Embryophyta</taxon>
        <taxon>Tracheophyta</taxon>
        <taxon>Spermatophyta</taxon>
        <taxon>Magnoliopsida</taxon>
        <taxon>Liliopsida</taxon>
        <taxon>Poales</taxon>
        <taxon>Poaceae</taxon>
        <taxon>BOP clade</taxon>
        <taxon>Pooideae</taxon>
        <taxon>Triticodae</taxon>
        <taxon>Triticeae</taxon>
        <taxon>Triticinae</taxon>
        <taxon>Triticum</taxon>
    </lineage>
</organism>
<dbReference type="EnsemblPlants" id="TuG1812G0200002725.01.T01">
    <property type="protein sequence ID" value="TuG1812G0200002725.01.T01.cds247993"/>
    <property type="gene ID" value="TuG1812G0200002725.01"/>
</dbReference>
<protein>
    <submittedName>
        <fullName evidence="1">Uncharacterized protein</fullName>
    </submittedName>
</protein>
<evidence type="ECO:0000313" key="1">
    <source>
        <dbReference type="EnsemblPlants" id="TuG1812G0200002725.01.T01.cds247993"/>
    </source>
</evidence>